<dbReference type="AlphaFoldDB" id="A0A9N9WK74"/>
<reference evidence="1" key="2">
    <citation type="submission" date="2022-10" db="EMBL/GenBank/DDBJ databases">
        <authorList>
            <consortium name="ENA_rothamsted_submissions"/>
            <consortium name="culmorum"/>
            <person name="King R."/>
        </authorList>
    </citation>
    <scope>NUCLEOTIDE SEQUENCE</scope>
</reference>
<name>A0A9N9WK74_9NEOP</name>
<sequence length="143" mass="15790">MGELGGLPEECSPEEGGQPARLAVGVNRYHSDADCRGCRSIIQDLKSMGFPEEKQSSVIIAKTNLTNLAKTVKISDETDSTTENMQNEMTGTPSIWDDFDVKVMDTIKNQNPVSGAIIDVIIEVDKYLDEPLINRKSNNCLLW</sequence>
<organism evidence="1 2">
    <name type="scientific">Diatraea saccharalis</name>
    <name type="common">sugarcane borer</name>
    <dbReference type="NCBI Taxonomy" id="40085"/>
    <lineage>
        <taxon>Eukaryota</taxon>
        <taxon>Metazoa</taxon>
        <taxon>Ecdysozoa</taxon>
        <taxon>Arthropoda</taxon>
        <taxon>Hexapoda</taxon>
        <taxon>Insecta</taxon>
        <taxon>Pterygota</taxon>
        <taxon>Neoptera</taxon>
        <taxon>Endopterygota</taxon>
        <taxon>Lepidoptera</taxon>
        <taxon>Glossata</taxon>
        <taxon>Ditrysia</taxon>
        <taxon>Pyraloidea</taxon>
        <taxon>Crambidae</taxon>
        <taxon>Crambinae</taxon>
        <taxon>Diatraea</taxon>
    </lineage>
</organism>
<keyword evidence="2" id="KW-1185">Reference proteome</keyword>
<dbReference type="OrthoDB" id="1607513at2759"/>
<evidence type="ECO:0000313" key="2">
    <source>
        <dbReference type="Proteomes" id="UP001153714"/>
    </source>
</evidence>
<gene>
    <name evidence="1" type="ORF">DIATSA_LOCUS13660</name>
</gene>
<accession>A0A9N9WK74</accession>
<dbReference type="Proteomes" id="UP001153714">
    <property type="component" value="Chromosome 9"/>
</dbReference>
<proteinExistence type="predicted"/>
<dbReference type="EMBL" id="OU893340">
    <property type="protein sequence ID" value="CAG9796467.1"/>
    <property type="molecule type" value="Genomic_DNA"/>
</dbReference>
<evidence type="ECO:0000313" key="1">
    <source>
        <dbReference type="EMBL" id="CAG9796467.1"/>
    </source>
</evidence>
<reference evidence="1" key="1">
    <citation type="submission" date="2021-12" db="EMBL/GenBank/DDBJ databases">
        <authorList>
            <person name="King R."/>
        </authorList>
    </citation>
    <scope>NUCLEOTIDE SEQUENCE</scope>
</reference>
<protein>
    <submittedName>
        <fullName evidence="1">Uncharacterized protein</fullName>
    </submittedName>
</protein>